<dbReference type="EMBL" id="CP021780">
    <property type="protein sequence ID" value="ASA22609.1"/>
    <property type="molecule type" value="Genomic_DNA"/>
</dbReference>
<proteinExistence type="predicted"/>
<dbReference type="Proteomes" id="UP000249890">
    <property type="component" value="Chromosome"/>
</dbReference>
<dbReference type="KEGG" id="pdh:B9T62_18555"/>
<evidence type="ECO:0000313" key="2">
    <source>
        <dbReference type="Proteomes" id="UP000249890"/>
    </source>
</evidence>
<gene>
    <name evidence="1" type="ORF">B9T62_18555</name>
</gene>
<keyword evidence="2" id="KW-1185">Reference proteome</keyword>
<protein>
    <submittedName>
        <fullName evidence="1">Uncharacterized protein</fullName>
    </submittedName>
</protein>
<dbReference type="OrthoDB" id="2679624at2"/>
<accession>A0A2Z2KJV0</accession>
<dbReference type="RefSeq" id="WP_087916607.1">
    <property type="nucleotide sequence ID" value="NZ_CP021780.1"/>
</dbReference>
<reference evidence="1 2" key="1">
    <citation type="submission" date="2017-06" db="EMBL/GenBank/DDBJ databases">
        <title>Complete genome sequence of Paenibacillus donghaensis KCTC 13049T isolated from East Sea sediment, South Korea.</title>
        <authorList>
            <person name="Jung B.K."/>
            <person name="Hong S.-J."/>
            <person name="Shin J.-H."/>
        </authorList>
    </citation>
    <scope>NUCLEOTIDE SEQUENCE [LARGE SCALE GENOMIC DNA]</scope>
    <source>
        <strain evidence="1 2">KCTC 13049</strain>
    </source>
</reference>
<name>A0A2Z2KJV0_9BACL</name>
<dbReference type="AlphaFoldDB" id="A0A2Z2KJV0"/>
<evidence type="ECO:0000313" key="1">
    <source>
        <dbReference type="EMBL" id="ASA22609.1"/>
    </source>
</evidence>
<sequence>MIIINAYGEHAFGGRTQDTYVIYQVDSIEELQKHIDNKEIIVCHEPTRYHRFNIIEGESLQKRLVNLSEYMKIKEVGLDLLNLAEIKILESFACKGCRNNNGTLTATLRCRYDPGSDDRCLNYDEEFSFKTLFSRKKEA</sequence>
<organism evidence="1 2">
    <name type="scientific">Paenibacillus donghaensis</name>
    <dbReference type="NCBI Taxonomy" id="414771"/>
    <lineage>
        <taxon>Bacteria</taxon>
        <taxon>Bacillati</taxon>
        <taxon>Bacillota</taxon>
        <taxon>Bacilli</taxon>
        <taxon>Bacillales</taxon>
        <taxon>Paenibacillaceae</taxon>
        <taxon>Paenibacillus</taxon>
    </lineage>
</organism>